<keyword evidence="4 7" id="KW-1133">Transmembrane helix</keyword>
<comment type="subcellular location">
    <subcellularLocation>
        <location evidence="1">Cell membrane</location>
        <topology evidence="1">Multi-pass membrane protein</topology>
    </subcellularLocation>
    <subcellularLocation>
        <location evidence="6">Membrane</location>
        <topology evidence="6">Multi-pass membrane protein</topology>
    </subcellularLocation>
</comment>
<evidence type="ECO:0000313" key="9">
    <source>
        <dbReference type="EMBL" id="MBO1901673.1"/>
    </source>
</evidence>
<dbReference type="InterPro" id="IPR002898">
    <property type="entry name" value="MotA_ExbB_proton_chnl"/>
</dbReference>
<protein>
    <submittedName>
        <fullName evidence="9">MotA/TolQ/ExbB proton channel family protein</fullName>
    </submittedName>
</protein>
<comment type="similarity">
    <text evidence="6">Belongs to the exbB/tolQ family.</text>
</comment>
<keyword evidence="6" id="KW-0653">Protein transport</keyword>
<evidence type="ECO:0000313" key="10">
    <source>
        <dbReference type="Proteomes" id="UP000664382"/>
    </source>
</evidence>
<keyword evidence="3 7" id="KW-0812">Transmembrane</keyword>
<keyword evidence="5 7" id="KW-0472">Membrane</keyword>
<feature type="transmembrane region" description="Helical" evidence="7">
    <location>
        <begin position="145"/>
        <end position="163"/>
    </location>
</feature>
<keyword evidence="10" id="KW-1185">Reference proteome</keyword>
<accession>A0A939MJ38</accession>
<evidence type="ECO:0000256" key="5">
    <source>
        <dbReference type="ARBA" id="ARBA00023136"/>
    </source>
</evidence>
<comment type="caution">
    <text evidence="9">The sequence shown here is derived from an EMBL/GenBank/DDBJ whole genome shotgun (WGS) entry which is preliminary data.</text>
</comment>
<feature type="transmembrane region" description="Helical" evidence="7">
    <location>
        <begin position="183"/>
        <end position="201"/>
    </location>
</feature>
<dbReference type="EMBL" id="JAGDYM010000007">
    <property type="protein sequence ID" value="MBO1901673.1"/>
    <property type="molecule type" value="Genomic_DNA"/>
</dbReference>
<evidence type="ECO:0000259" key="8">
    <source>
        <dbReference type="Pfam" id="PF01618"/>
    </source>
</evidence>
<dbReference type="Pfam" id="PF01618">
    <property type="entry name" value="MotA_ExbB"/>
    <property type="match status" value="1"/>
</dbReference>
<evidence type="ECO:0000256" key="4">
    <source>
        <dbReference type="ARBA" id="ARBA00022989"/>
    </source>
</evidence>
<reference evidence="9" key="1">
    <citation type="submission" date="2021-03" db="EMBL/GenBank/DDBJ databases">
        <title>Leucobacter chromiisoli sp. nov., isolated from chromium-containing soil of chemical plant.</title>
        <authorList>
            <person name="Xu Z."/>
        </authorList>
    </citation>
    <scope>NUCLEOTIDE SEQUENCE</scope>
    <source>
        <strain evidence="9">S27</strain>
    </source>
</reference>
<sequence length="243" mass="25059">MAVIAQLGSSADEGAELVEASGVVSDTLSLFSSALGDSMHVLILVMLVVLVFEFGRIVAEGWRRVRPGSGSNRLEHVAREALARPEGAGELARKAPGPLAERAVLGLGAAARGAALDADGGAAAFEAVLADYELAVQRRLGAGRLLVRAGPAAGLMGTLIPLTPGLAELGEGNFQLLAEHLQVAFAATVIGLLVGTAAFAITQVRMRLYSEDLIALERAVAKHVQRPSAVVPVAEPAHGRGLR</sequence>
<dbReference type="Proteomes" id="UP000664382">
    <property type="component" value="Unassembled WGS sequence"/>
</dbReference>
<evidence type="ECO:0000256" key="3">
    <source>
        <dbReference type="ARBA" id="ARBA00022692"/>
    </source>
</evidence>
<organism evidence="9 10">
    <name type="scientific">Leucobacter weissii</name>
    <dbReference type="NCBI Taxonomy" id="1983706"/>
    <lineage>
        <taxon>Bacteria</taxon>
        <taxon>Bacillati</taxon>
        <taxon>Actinomycetota</taxon>
        <taxon>Actinomycetes</taxon>
        <taxon>Micrococcales</taxon>
        <taxon>Microbacteriaceae</taxon>
        <taxon>Leucobacter</taxon>
    </lineage>
</organism>
<dbReference type="PANTHER" id="PTHR30625:SF3">
    <property type="entry name" value="TOL-PAL SYSTEM PROTEIN TOLQ"/>
    <property type="match status" value="1"/>
</dbReference>
<evidence type="ECO:0000256" key="2">
    <source>
        <dbReference type="ARBA" id="ARBA00022475"/>
    </source>
</evidence>
<proteinExistence type="inferred from homology"/>
<dbReference type="RefSeq" id="WP_208097438.1">
    <property type="nucleotide sequence ID" value="NZ_JAGDYM010000007.1"/>
</dbReference>
<dbReference type="PANTHER" id="PTHR30625">
    <property type="entry name" value="PROTEIN TOLQ"/>
    <property type="match status" value="1"/>
</dbReference>
<keyword evidence="2" id="KW-1003">Cell membrane</keyword>
<evidence type="ECO:0000256" key="1">
    <source>
        <dbReference type="ARBA" id="ARBA00004651"/>
    </source>
</evidence>
<keyword evidence="6" id="KW-0813">Transport</keyword>
<feature type="domain" description="MotA/TolQ/ExbB proton channel" evidence="8">
    <location>
        <begin position="123"/>
        <end position="204"/>
    </location>
</feature>
<dbReference type="GO" id="GO:0005886">
    <property type="term" value="C:plasma membrane"/>
    <property type="evidence" value="ECO:0007669"/>
    <property type="project" value="UniProtKB-SubCell"/>
</dbReference>
<dbReference type="GO" id="GO:0017038">
    <property type="term" value="P:protein import"/>
    <property type="evidence" value="ECO:0007669"/>
    <property type="project" value="TreeGrafter"/>
</dbReference>
<gene>
    <name evidence="9" type="ORF">J4H92_06865</name>
</gene>
<evidence type="ECO:0000256" key="7">
    <source>
        <dbReference type="SAM" id="Phobius"/>
    </source>
</evidence>
<evidence type="ECO:0000256" key="6">
    <source>
        <dbReference type="RuleBase" id="RU004057"/>
    </source>
</evidence>
<dbReference type="InterPro" id="IPR050790">
    <property type="entry name" value="ExbB/TolQ_transport"/>
</dbReference>
<dbReference type="AlphaFoldDB" id="A0A939MJ38"/>
<name>A0A939MJ38_9MICO</name>
<feature type="transmembrane region" description="Helical" evidence="7">
    <location>
        <begin position="39"/>
        <end position="59"/>
    </location>
</feature>